<evidence type="ECO:0000256" key="3">
    <source>
        <dbReference type="ARBA" id="ARBA00022771"/>
    </source>
</evidence>
<reference evidence="9" key="1">
    <citation type="submission" date="2021-09" db="EMBL/GenBank/DDBJ databases">
        <authorList>
            <consortium name="AG Swart"/>
            <person name="Singh M."/>
            <person name="Singh A."/>
            <person name="Seah K."/>
            <person name="Emmerich C."/>
        </authorList>
    </citation>
    <scope>NUCLEOTIDE SEQUENCE</scope>
    <source>
        <strain evidence="9">ATCC30299</strain>
    </source>
</reference>
<dbReference type="GO" id="GO:0005634">
    <property type="term" value="C:nucleus"/>
    <property type="evidence" value="ECO:0007669"/>
    <property type="project" value="UniProtKB-ARBA"/>
</dbReference>
<evidence type="ECO:0000256" key="1">
    <source>
        <dbReference type="ARBA" id="ARBA00007416"/>
    </source>
</evidence>
<dbReference type="Proteomes" id="UP001162131">
    <property type="component" value="Unassembled WGS sequence"/>
</dbReference>
<name>A0AAU9K181_9CILI</name>
<proteinExistence type="inferred from homology"/>
<evidence type="ECO:0000313" key="10">
    <source>
        <dbReference type="Proteomes" id="UP001162131"/>
    </source>
</evidence>
<feature type="domain" description="C2H2-type" evidence="8">
    <location>
        <begin position="82"/>
        <end position="103"/>
    </location>
</feature>
<dbReference type="GO" id="GO:0008270">
    <property type="term" value="F:zinc ion binding"/>
    <property type="evidence" value="ECO:0007669"/>
    <property type="project" value="UniProtKB-KW"/>
</dbReference>
<dbReference type="PROSITE" id="PS00028">
    <property type="entry name" value="ZINC_FINGER_C2H2_1"/>
    <property type="match status" value="1"/>
</dbReference>
<evidence type="ECO:0000256" key="4">
    <source>
        <dbReference type="ARBA" id="ARBA00022833"/>
    </source>
</evidence>
<keyword evidence="10" id="KW-1185">Reference proteome</keyword>
<gene>
    <name evidence="9" type="ORF">BSTOLATCC_MIC52314</name>
</gene>
<feature type="compositionally biased region" description="Low complexity" evidence="7">
    <location>
        <begin position="9"/>
        <end position="19"/>
    </location>
</feature>
<keyword evidence="5" id="KW-0805">Transcription regulation</keyword>
<evidence type="ECO:0000256" key="2">
    <source>
        <dbReference type="ARBA" id="ARBA00022723"/>
    </source>
</evidence>
<comment type="caution">
    <text evidence="9">The sequence shown here is derived from an EMBL/GenBank/DDBJ whole genome shotgun (WGS) entry which is preliminary data.</text>
</comment>
<feature type="region of interest" description="Disordered" evidence="7">
    <location>
        <begin position="1"/>
        <end position="21"/>
    </location>
</feature>
<evidence type="ECO:0000256" key="7">
    <source>
        <dbReference type="SAM" id="MobiDB-lite"/>
    </source>
</evidence>
<organism evidence="9 10">
    <name type="scientific">Blepharisma stoltei</name>
    <dbReference type="NCBI Taxonomy" id="1481888"/>
    <lineage>
        <taxon>Eukaryota</taxon>
        <taxon>Sar</taxon>
        <taxon>Alveolata</taxon>
        <taxon>Ciliophora</taxon>
        <taxon>Postciliodesmatophora</taxon>
        <taxon>Heterotrichea</taxon>
        <taxon>Heterotrichida</taxon>
        <taxon>Blepharismidae</taxon>
        <taxon>Blepharisma</taxon>
    </lineage>
</organism>
<dbReference type="InterPro" id="IPR019135">
    <property type="entry name" value="Polycomb_protein_VEFS-Box"/>
</dbReference>
<evidence type="ECO:0000256" key="5">
    <source>
        <dbReference type="ARBA" id="ARBA00023015"/>
    </source>
</evidence>
<dbReference type="InterPro" id="IPR013087">
    <property type="entry name" value="Znf_C2H2_type"/>
</dbReference>
<keyword evidence="2" id="KW-0479">Metal-binding</keyword>
<sequence>MQDDRSCSSDKSSSRTSLSENKTIKKSIVERRMEKMFKNNPIFLRRNIKTSRFRGTQVPEYEVRMEKRTDKFISKRITGLKCTLCNLQLNSFEALVFHYYSLHTYLCFFDMSISPHIIYLFLPNPTPNRKNIVLIDKRSLLIKITEIVKRYNLESTTIPPLIKSKIEKNFGKQKDKKPKNKNMSKRIYFHSITGEPFDPNEIQVDSEEEINDEWIRKSEEKEINSYENMNIEDKEFFKLWNSHIHDNYKIPADFLMKDACLTFIEKYQLGIASFRTQLTLHIITMWDYNILTGDDMLYIMQKLLFAIENQ</sequence>
<evidence type="ECO:0000259" key="8">
    <source>
        <dbReference type="PROSITE" id="PS00028"/>
    </source>
</evidence>
<dbReference type="GO" id="GO:0031490">
    <property type="term" value="F:chromatin DNA binding"/>
    <property type="evidence" value="ECO:0007669"/>
    <property type="project" value="TreeGrafter"/>
</dbReference>
<keyword evidence="3" id="KW-0863">Zinc-finger</keyword>
<evidence type="ECO:0000256" key="6">
    <source>
        <dbReference type="ARBA" id="ARBA00023163"/>
    </source>
</evidence>
<accession>A0AAU9K181</accession>
<dbReference type="EMBL" id="CAJZBQ010000052">
    <property type="protein sequence ID" value="CAG9330905.1"/>
    <property type="molecule type" value="Genomic_DNA"/>
</dbReference>
<dbReference type="CDD" id="cd21553">
    <property type="entry name" value="VEFS-box_EMF2-like"/>
    <property type="match status" value="1"/>
</dbReference>
<keyword evidence="4" id="KW-0862">Zinc</keyword>
<keyword evidence="6" id="KW-0804">Transcription</keyword>
<dbReference type="PANTHER" id="PTHR22597:SF0">
    <property type="entry name" value="POLYCOMB PROTEIN SUZ12"/>
    <property type="match status" value="1"/>
</dbReference>
<dbReference type="Pfam" id="PF09733">
    <property type="entry name" value="VEFS-Box"/>
    <property type="match status" value="1"/>
</dbReference>
<evidence type="ECO:0000313" key="9">
    <source>
        <dbReference type="EMBL" id="CAG9330905.1"/>
    </source>
</evidence>
<protein>
    <recommendedName>
        <fullName evidence="8">C2H2-type domain-containing protein</fullName>
    </recommendedName>
</protein>
<comment type="similarity">
    <text evidence="1">Belongs to the VEFS (VRN2-EMF2-FIS2-SU(Z)12) family.</text>
</comment>
<dbReference type="PANTHER" id="PTHR22597">
    <property type="entry name" value="POLYCOMB GROUP PROTEIN"/>
    <property type="match status" value="1"/>
</dbReference>
<dbReference type="AlphaFoldDB" id="A0AAU9K181"/>